<feature type="binding site" evidence="5">
    <location>
        <position position="382"/>
    </location>
    <ligand>
        <name>Fe cation</name>
        <dbReference type="ChEBI" id="CHEBI:24875"/>
    </ligand>
</feature>
<keyword evidence="8" id="KW-1185">Reference proteome</keyword>
<feature type="binding site" evidence="5">
    <location>
        <position position="215"/>
    </location>
    <ligand>
        <name>Fe cation</name>
        <dbReference type="ChEBI" id="CHEBI:24875"/>
    </ligand>
</feature>
<dbReference type="InterPro" id="IPR004360">
    <property type="entry name" value="Glyas_Fos-R_dOase_dom"/>
</dbReference>
<dbReference type="InterPro" id="IPR029068">
    <property type="entry name" value="Glyas_Bleomycin-R_OHBP_Dase"/>
</dbReference>
<feature type="binding site" evidence="5">
    <location>
        <position position="298"/>
    </location>
    <ligand>
        <name>Fe cation</name>
        <dbReference type="ChEBI" id="CHEBI:24875"/>
    </ligand>
</feature>
<dbReference type="PANTHER" id="PTHR11959:SF1">
    <property type="entry name" value="4-HYDROXYPHENYLPYRUVATE DIOXYGENASE"/>
    <property type="match status" value="1"/>
</dbReference>
<evidence type="ECO:0000313" key="8">
    <source>
        <dbReference type="Proteomes" id="UP000183658"/>
    </source>
</evidence>
<accession>A0A1H9D5A0</accession>
<dbReference type="AlphaFoldDB" id="A0A1H9D5A0"/>
<evidence type="ECO:0000256" key="1">
    <source>
        <dbReference type="ARBA" id="ARBA00005877"/>
    </source>
</evidence>
<protein>
    <submittedName>
        <fullName evidence="7">4-hydroxyphenylpyruvate dioxygenase</fullName>
    </submittedName>
</protein>
<evidence type="ECO:0000256" key="3">
    <source>
        <dbReference type="ARBA" id="ARBA00022737"/>
    </source>
</evidence>
<evidence type="ECO:0000313" key="7">
    <source>
        <dbReference type="EMBL" id="SEQ08561.1"/>
    </source>
</evidence>
<reference evidence="8" key="1">
    <citation type="submission" date="2016-10" db="EMBL/GenBank/DDBJ databases">
        <authorList>
            <person name="Varghese N."/>
            <person name="Submissions S."/>
        </authorList>
    </citation>
    <scope>NUCLEOTIDE SEQUENCE [LARGE SCALE GENOMIC DNA]</scope>
    <source>
        <strain evidence="8">DSM 15719</strain>
    </source>
</reference>
<evidence type="ECO:0000256" key="5">
    <source>
        <dbReference type="PIRSR" id="PIRSR009283-1"/>
    </source>
</evidence>
<dbReference type="InterPro" id="IPR041736">
    <property type="entry name" value="4OHPhenylPyrv_dOase_N"/>
</dbReference>
<evidence type="ECO:0000259" key="6">
    <source>
        <dbReference type="PROSITE" id="PS51819"/>
    </source>
</evidence>
<dbReference type="CDD" id="cd08342">
    <property type="entry name" value="HPPD_N_like"/>
    <property type="match status" value="1"/>
</dbReference>
<feature type="domain" description="VOC" evidence="6">
    <location>
        <begin position="212"/>
        <end position="371"/>
    </location>
</feature>
<comment type="cofactor">
    <cofactor evidence="5">
        <name>Fe cation</name>
        <dbReference type="ChEBI" id="CHEBI:24875"/>
    </cofactor>
    <text evidence="5">Binds 1 Fe cation per subunit.</text>
</comment>
<dbReference type="Pfam" id="PF00903">
    <property type="entry name" value="Glyoxalase"/>
    <property type="match status" value="1"/>
</dbReference>
<keyword evidence="3" id="KW-0677">Repeat</keyword>
<keyword evidence="4 5" id="KW-0408">Iron</keyword>
<evidence type="ECO:0000256" key="4">
    <source>
        <dbReference type="ARBA" id="ARBA00023004"/>
    </source>
</evidence>
<keyword evidence="7" id="KW-0223">Dioxygenase</keyword>
<dbReference type="EMBL" id="FOFZ01000001">
    <property type="protein sequence ID" value="SEQ08561.1"/>
    <property type="molecule type" value="Genomic_DNA"/>
</dbReference>
<dbReference type="Proteomes" id="UP000183658">
    <property type="component" value="Unassembled WGS sequence"/>
</dbReference>
<name>A0A1H9D5A0_FLAFI</name>
<keyword evidence="7" id="KW-0670">Pyruvate</keyword>
<dbReference type="PROSITE" id="PS51819">
    <property type="entry name" value="VOC"/>
    <property type="match status" value="2"/>
</dbReference>
<proteinExistence type="inferred from homology"/>
<organism evidence="7 8">
    <name type="scientific">Flavobacterium frigoris</name>
    <dbReference type="NCBI Taxonomy" id="229204"/>
    <lineage>
        <taxon>Bacteria</taxon>
        <taxon>Pseudomonadati</taxon>
        <taxon>Bacteroidota</taxon>
        <taxon>Flavobacteriia</taxon>
        <taxon>Flavobacteriales</taxon>
        <taxon>Flavobacteriaceae</taxon>
        <taxon>Flavobacterium</taxon>
    </lineage>
</organism>
<dbReference type="InterPro" id="IPR041735">
    <property type="entry name" value="4OHPhenylPyrv_dOase_C"/>
</dbReference>
<comment type="similarity">
    <text evidence="1">Belongs to the 4HPPD family.</text>
</comment>
<dbReference type="PANTHER" id="PTHR11959">
    <property type="entry name" value="4-HYDROXYPHENYLPYRUVATE DIOXYGENASE"/>
    <property type="match status" value="1"/>
</dbReference>
<keyword evidence="2 5" id="KW-0479">Metal-binding</keyword>
<dbReference type="Pfam" id="PF14696">
    <property type="entry name" value="Glyoxalase_5"/>
    <property type="match status" value="1"/>
</dbReference>
<dbReference type="GO" id="GO:0046872">
    <property type="term" value="F:metal ion binding"/>
    <property type="evidence" value="ECO:0007669"/>
    <property type="project" value="UniProtKB-KW"/>
</dbReference>
<dbReference type="Gene3D" id="3.10.180.10">
    <property type="entry name" value="2,3-Dihydroxybiphenyl 1,2-Dioxygenase, domain 1"/>
    <property type="match status" value="2"/>
</dbReference>
<dbReference type="InterPro" id="IPR037523">
    <property type="entry name" value="VOC_core"/>
</dbReference>
<dbReference type="PIRSF" id="PIRSF009283">
    <property type="entry name" value="HPP_dOase"/>
    <property type="match status" value="1"/>
</dbReference>
<dbReference type="GO" id="GO:0006572">
    <property type="term" value="P:L-tyrosine catabolic process"/>
    <property type="evidence" value="ECO:0007669"/>
    <property type="project" value="TreeGrafter"/>
</dbReference>
<dbReference type="CDD" id="cd07250">
    <property type="entry name" value="HPPD_C_like"/>
    <property type="match status" value="1"/>
</dbReference>
<evidence type="ECO:0000256" key="2">
    <source>
        <dbReference type="ARBA" id="ARBA00022723"/>
    </source>
</evidence>
<gene>
    <name evidence="7" type="ORF">SAMN05444355_101375</name>
</gene>
<sequence length="414" mass="47151">MSLPSGLGLRTINNIFGHKKTERQKINIMAKEVKSVEYGLEKIFEGAQDFLPLLGTDYVEFYVGNAKQSAHYYKTAFGYQSLAYAGLETGVRDRTSYVLKQDKIRIVLTTPLTQDSPIHEHLRKHGDGVKVAALWVEDATSAYEETMKRGARSFMEPTVEKDEHGEVVRSGIYTYGETVHIFVERKNYKGVFLPGYKEWKSDYNPEPTGLKYIDHMVGNVGWNEMNTWVKFYEEVMGFVNFLSFDDKQINTEYSALMSKVMSNGNGRIKFPINEPAEGKKKSQIEEYLDFYGGPGIQHIAIATDDIIKTVSELKARGVEFLSAPPHTYYQAIPERLGDHMKMMKEDLNEIEKLAIMVDADEEGYLLQIFTKPVQDRPTLFFEIIQRMGAKGFGAGNFKALFESIEREQALRGTL</sequence>
<dbReference type="FunFam" id="3.10.180.10:FF:000001">
    <property type="entry name" value="4-hydroxyphenylpyruvate dioxygenase"/>
    <property type="match status" value="1"/>
</dbReference>
<dbReference type="GO" id="GO:0003868">
    <property type="term" value="F:4-hydroxyphenylpyruvate dioxygenase activity"/>
    <property type="evidence" value="ECO:0007669"/>
    <property type="project" value="InterPro"/>
</dbReference>
<keyword evidence="7" id="KW-0560">Oxidoreductase</keyword>
<feature type="domain" description="VOC" evidence="6">
    <location>
        <begin position="55"/>
        <end position="185"/>
    </location>
</feature>
<dbReference type="InterPro" id="IPR005956">
    <property type="entry name" value="4OHPhenylPyrv_dOase"/>
</dbReference>
<dbReference type="SUPFAM" id="SSF54593">
    <property type="entry name" value="Glyoxalase/Bleomycin resistance protein/Dihydroxybiphenyl dioxygenase"/>
    <property type="match status" value="1"/>
</dbReference>
<dbReference type="NCBIfam" id="TIGR01263">
    <property type="entry name" value="4HPPD"/>
    <property type="match status" value="1"/>
</dbReference>